<evidence type="ECO:0000313" key="4">
    <source>
        <dbReference type="Proteomes" id="UP001165136"/>
    </source>
</evidence>
<evidence type="ECO:0000313" key="3">
    <source>
        <dbReference type="EMBL" id="GLY69417.1"/>
    </source>
</evidence>
<feature type="region of interest" description="Disordered" evidence="1">
    <location>
        <begin position="53"/>
        <end position="91"/>
    </location>
</feature>
<organism evidence="3 4">
    <name type="scientific">Amycolatopsis taiwanensis</name>
    <dbReference type="NCBI Taxonomy" id="342230"/>
    <lineage>
        <taxon>Bacteria</taxon>
        <taxon>Bacillati</taxon>
        <taxon>Actinomycetota</taxon>
        <taxon>Actinomycetes</taxon>
        <taxon>Pseudonocardiales</taxon>
        <taxon>Pseudonocardiaceae</taxon>
        <taxon>Amycolatopsis</taxon>
    </lineage>
</organism>
<protein>
    <recommendedName>
        <fullName evidence="5">Ada DNA repair metal-binding domain-containing protein</fullName>
    </recommendedName>
</protein>
<sequence>MLFIVLILVLGALGLLVTALVTAQSLWAWISIGISALAALLLVADVVRRRVRRTATEPEESAGTPERAEVTPSGPESEDDPAEEESASEDQALVAELTDEVLVVDEHPRYHRTGCSWLAGRETIPISAKEARELGFTPCGRCTPDTHLAASHRT</sequence>
<dbReference type="InterPro" id="IPR035451">
    <property type="entry name" value="Ada-like_dom_sf"/>
</dbReference>
<evidence type="ECO:0008006" key="5">
    <source>
        <dbReference type="Google" id="ProtNLM"/>
    </source>
</evidence>
<proteinExistence type="predicted"/>
<dbReference type="SUPFAM" id="SSF57884">
    <property type="entry name" value="Ada DNA repair protein, N-terminal domain (N-Ada 10)"/>
    <property type="match status" value="1"/>
</dbReference>
<comment type="caution">
    <text evidence="3">The sequence shown here is derived from an EMBL/GenBank/DDBJ whole genome shotgun (WGS) entry which is preliminary data.</text>
</comment>
<dbReference type="Proteomes" id="UP001165136">
    <property type="component" value="Unassembled WGS sequence"/>
</dbReference>
<accession>A0A9W6R8C6</accession>
<dbReference type="RefSeq" id="WP_285488987.1">
    <property type="nucleotide sequence ID" value="NZ_BSTI01000016.1"/>
</dbReference>
<dbReference type="EMBL" id="BSTI01000016">
    <property type="protein sequence ID" value="GLY69417.1"/>
    <property type="molecule type" value="Genomic_DNA"/>
</dbReference>
<evidence type="ECO:0000256" key="1">
    <source>
        <dbReference type="SAM" id="MobiDB-lite"/>
    </source>
</evidence>
<keyword evidence="2" id="KW-0812">Transmembrane</keyword>
<reference evidence="3" key="1">
    <citation type="submission" date="2023-03" db="EMBL/GenBank/DDBJ databases">
        <title>Amycolatopsis taiwanensis NBRC 103393.</title>
        <authorList>
            <person name="Ichikawa N."/>
            <person name="Sato H."/>
            <person name="Tonouchi N."/>
        </authorList>
    </citation>
    <scope>NUCLEOTIDE SEQUENCE</scope>
    <source>
        <strain evidence="3">NBRC 103393</strain>
    </source>
</reference>
<feature type="transmembrane region" description="Helical" evidence="2">
    <location>
        <begin position="29"/>
        <end position="47"/>
    </location>
</feature>
<feature type="compositionally biased region" description="Acidic residues" evidence="1">
    <location>
        <begin position="76"/>
        <end position="88"/>
    </location>
</feature>
<dbReference type="AlphaFoldDB" id="A0A9W6R8C6"/>
<gene>
    <name evidence="3" type="ORF">Atai01_60360</name>
</gene>
<keyword evidence="2" id="KW-1133">Transmembrane helix</keyword>
<name>A0A9W6R8C6_9PSEU</name>
<keyword evidence="2" id="KW-0472">Membrane</keyword>
<keyword evidence="4" id="KW-1185">Reference proteome</keyword>
<evidence type="ECO:0000256" key="2">
    <source>
        <dbReference type="SAM" id="Phobius"/>
    </source>
</evidence>